<organism evidence="8">
    <name type="scientific">Muribaculaceae bacterium Z82</name>
    <dbReference type="NCBI Taxonomy" id="2304548"/>
    <lineage>
        <taxon>Bacteria</taxon>
        <taxon>Pseudomonadati</taxon>
        <taxon>Bacteroidota</taxon>
        <taxon>Bacteroidia</taxon>
        <taxon>Bacteroidales</taxon>
        <taxon>Muribaculaceae</taxon>
    </lineage>
</organism>
<feature type="domain" description="Pseudouridine synthase II N-terminal" evidence="6">
    <location>
        <begin position="30"/>
        <end position="189"/>
    </location>
</feature>
<comment type="similarity">
    <text evidence="2 5">Belongs to the pseudouridine synthase TruB family. Type 1 subfamily.</text>
</comment>
<keyword evidence="4 5" id="KW-0413">Isomerase</keyword>
<dbReference type="EMBL" id="QWKH01000004">
    <property type="protein sequence ID" value="NBI33640.1"/>
    <property type="molecule type" value="Genomic_DNA"/>
</dbReference>
<dbReference type="InterPro" id="IPR014780">
    <property type="entry name" value="tRNA_psdUridine_synth_TruB"/>
</dbReference>
<keyword evidence="3 5" id="KW-0819">tRNA processing</keyword>
<name>A0A7C9JCG4_9BACT</name>
<accession>A0A7C9JCG4</accession>
<feature type="active site" description="Nucleophile" evidence="5">
    <location>
        <position position="45"/>
    </location>
</feature>
<evidence type="ECO:0000256" key="1">
    <source>
        <dbReference type="ARBA" id="ARBA00000385"/>
    </source>
</evidence>
<evidence type="ECO:0000313" key="8">
    <source>
        <dbReference type="EMBL" id="NBI33640.1"/>
    </source>
</evidence>
<reference evidence="8" key="1">
    <citation type="submission" date="2018-08" db="EMBL/GenBank/DDBJ databases">
        <title>Murine metabolic-syndrome-specific gut microbial biobank.</title>
        <authorList>
            <person name="Liu C."/>
        </authorList>
    </citation>
    <scope>NUCLEOTIDE SEQUENCE [LARGE SCALE GENOMIC DNA]</scope>
    <source>
        <strain evidence="8">Z82</strain>
    </source>
</reference>
<evidence type="ECO:0000256" key="4">
    <source>
        <dbReference type="ARBA" id="ARBA00023235"/>
    </source>
</evidence>
<dbReference type="PANTHER" id="PTHR13767">
    <property type="entry name" value="TRNA-PSEUDOURIDINE SYNTHASE"/>
    <property type="match status" value="1"/>
</dbReference>
<dbReference type="Pfam" id="PF01509">
    <property type="entry name" value="TruB_N"/>
    <property type="match status" value="1"/>
</dbReference>
<gene>
    <name evidence="5 8" type="primary">truB</name>
    <name evidence="8" type="ORF">D1639_01035</name>
</gene>
<dbReference type="GO" id="GO:0031119">
    <property type="term" value="P:tRNA pseudouridine synthesis"/>
    <property type="evidence" value="ECO:0007669"/>
    <property type="project" value="UniProtKB-UniRule"/>
</dbReference>
<dbReference type="InterPro" id="IPR020103">
    <property type="entry name" value="PsdUridine_synth_cat_dom_sf"/>
</dbReference>
<dbReference type="GO" id="GO:0160148">
    <property type="term" value="F:tRNA pseudouridine(55) synthase activity"/>
    <property type="evidence" value="ECO:0007669"/>
    <property type="project" value="UniProtKB-EC"/>
</dbReference>
<feature type="domain" description="tRNA pseudouridylate synthase B C-terminal" evidence="7">
    <location>
        <begin position="190"/>
        <end position="230"/>
    </location>
</feature>
<dbReference type="SUPFAM" id="SSF55120">
    <property type="entry name" value="Pseudouridine synthase"/>
    <property type="match status" value="1"/>
</dbReference>
<dbReference type="GO" id="GO:0003723">
    <property type="term" value="F:RNA binding"/>
    <property type="evidence" value="ECO:0007669"/>
    <property type="project" value="InterPro"/>
</dbReference>
<dbReference type="InterPro" id="IPR002501">
    <property type="entry name" value="PsdUridine_synth_N"/>
</dbReference>
<dbReference type="EC" id="5.4.99.25" evidence="5"/>
<comment type="function">
    <text evidence="5">Responsible for synthesis of pseudouridine from uracil-55 in the psi GC loop of transfer RNAs.</text>
</comment>
<sequence>MKRGSSGLSLVAAVDKPLGLTSHDVVARCRRIFGEKRVGHTGTLDPLASGVLPVCVGPATRLAAYLTADDKLYEVAIAFGASTDTDDAQGAVLHRGSVPELLEDEGFAQTLLHGLLGRSMQLPPVYSAIKVNGTKSYEAARKGQVIDLQPRPIEVMSAQLLGIGLVAGAQDHEYLSWRVLFHVSKGTYIRSLARDIGLKVDCPTHVAQLRRMAAGGITLDDCVSLEALERLGEGAAIDPVRKLGHRFFYGADDIAERISHGSPVRAGDVQLFDYLRRSASEQLCACTSGVRESCAPPSDGELFSVVSDNKLQAIYAYDEGRGAYLPECVFQIGVSRGCDIHR</sequence>
<evidence type="ECO:0000256" key="5">
    <source>
        <dbReference type="HAMAP-Rule" id="MF_01080"/>
    </source>
</evidence>
<proteinExistence type="inferred from homology"/>
<evidence type="ECO:0000259" key="7">
    <source>
        <dbReference type="Pfam" id="PF16198"/>
    </source>
</evidence>
<dbReference type="Gene3D" id="3.30.2350.10">
    <property type="entry name" value="Pseudouridine synthase"/>
    <property type="match status" value="1"/>
</dbReference>
<dbReference type="CDD" id="cd02573">
    <property type="entry name" value="PseudoU_synth_EcTruB"/>
    <property type="match status" value="1"/>
</dbReference>
<comment type="caution">
    <text evidence="8">The sequence shown here is derived from an EMBL/GenBank/DDBJ whole genome shotgun (WGS) entry which is preliminary data.</text>
</comment>
<protein>
    <recommendedName>
        <fullName evidence="5">tRNA pseudouridine synthase B</fullName>
        <ecNumber evidence="5">5.4.99.25</ecNumber>
    </recommendedName>
    <alternativeName>
        <fullName evidence="5">tRNA pseudouridine(55) synthase</fullName>
        <shortName evidence="5">Psi55 synthase</shortName>
    </alternativeName>
    <alternativeName>
        <fullName evidence="5">tRNA pseudouridylate synthase</fullName>
    </alternativeName>
    <alternativeName>
        <fullName evidence="5">tRNA-uridine isomerase</fullName>
    </alternativeName>
</protein>
<dbReference type="HAMAP" id="MF_01080">
    <property type="entry name" value="TruB_bact"/>
    <property type="match status" value="1"/>
</dbReference>
<dbReference type="PANTHER" id="PTHR13767:SF2">
    <property type="entry name" value="PSEUDOURIDYLATE SYNTHASE TRUB1"/>
    <property type="match status" value="1"/>
</dbReference>
<dbReference type="AlphaFoldDB" id="A0A7C9JCG4"/>
<dbReference type="GO" id="GO:1990481">
    <property type="term" value="P:mRNA pseudouridine synthesis"/>
    <property type="evidence" value="ECO:0007669"/>
    <property type="project" value="TreeGrafter"/>
</dbReference>
<evidence type="ECO:0000256" key="3">
    <source>
        <dbReference type="ARBA" id="ARBA00022694"/>
    </source>
</evidence>
<dbReference type="InterPro" id="IPR032819">
    <property type="entry name" value="TruB_C"/>
</dbReference>
<evidence type="ECO:0000259" key="6">
    <source>
        <dbReference type="Pfam" id="PF01509"/>
    </source>
</evidence>
<comment type="catalytic activity">
    <reaction evidence="1 5">
        <text>uridine(55) in tRNA = pseudouridine(55) in tRNA</text>
        <dbReference type="Rhea" id="RHEA:42532"/>
        <dbReference type="Rhea" id="RHEA-COMP:10101"/>
        <dbReference type="Rhea" id="RHEA-COMP:10102"/>
        <dbReference type="ChEBI" id="CHEBI:65314"/>
        <dbReference type="ChEBI" id="CHEBI:65315"/>
        <dbReference type="EC" id="5.4.99.25"/>
    </reaction>
</comment>
<dbReference type="Pfam" id="PF16198">
    <property type="entry name" value="TruB_C_2"/>
    <property type="match status" value="1"/>
</dbReference>
<evidence type="ECO:0000256" key="2">
    <source>
        <dbReference type="ARBA" id="ARBA00005642"/>
    </source>
</evidence>
<dbReference type="NCBIfam" id="TIGR00431">
    <property type="entry name" value="TruB"/>
    <property type="match status" value="1"/>
</dbReference>